<evidence type="ECO:0000256" key="1">
    <source>
        <dbReference type="ARBA" id="ARBA00008324"/>
    </source>
</evidence>
<dbReference type="InterPro" id="IPR029069">
    <property type="entry name" value="HotDog_dom_sf"/>
</dbReference>
<dbReference type="PANTHER" id="PTHR21660:SF1">
    <property type="entry name" value="ACYL-COENZYME A THIOESTERASE 13"/>
    <property type="match status" value="1"/>
</dbReference>
<dbReference type="NCBIfam" id="TIGR00369">
    <property type="entry name" value="unchar_dom_1"/>
    <property type="match status" value="1"/>
</dbReference>
<dbReference type="SUPFAM" id="SSF54637">
    <property type="entry name" value="Thioesterase/thiol ester dehydrase-isomerase"/>
    <property type="match status" value="1"/>
</dbReference>
<organism evidence="4">
    <name type="scientific">Alkalihalophilus sp. As8PL</name>
    <dbReference type="NCBI Taxonomy" id="3237103"/>
    <lineage>
        <taxon>Bacteria</taxon>
        <taxon>Bacillati</taxon>
        <taxon>Bacillota</taxon>
        <taxon>Bacilli</taxon>
        <taxon>Bacillales</taxon>
        <taxon>Bacillaceae</taxon>
        <taxon>Alkalihalophilus</taxon>
    </lineage>
</organism>
<dbReference type="Gene3D" id="3.10.129.10">
    <property type="entry name" value="Hotdog Thioesterase"/>
    <property type="match status" value="1"/>
</dbReference>
<dbReference type="PANTHER" id="PTHR21660">
    <property type="entry name" value="THIOESTERASE SUPERFAMILY MEMBER-RELATED"/>
    <property type="match status" value="1"/>
</dbReference>
<reference evidence="4" key="1">
    <citation type="submission" date="2024-07" db="EMBL/GenBank/DDBJ databases">
        <title>Identification and characteristics of an arsenic-resistant bacterial isolate, which belongs to a novel species.</title>
        <authorList>
            <person name="Juszczyk A."/>
            <person name="Kowalczyk A."/>
            <person name="Was K."/>
            <person name="Kosowicz W."/>
            <person name="Budzyn A."/>
            <person name="Latowski D."/>
        </authorList>
    </citation>
    <scope>NUCLEOTIDE SEQUENCE</scope>
    <source>
        <strain evidence="4">As8PL</strain>
    </source>
</reference>
<feature type="domain" description="Thioesterase" evidence="3">
    <location>
        <begin position="79"/>
        <end position="153"/>
    </location>
</feature>
<dbReference type="CDD" id="cd03443">
    <property type="entry name" value="PaaI_thioesterase"/>
    <property type="match status" value="1"/>
</dbReference>
<sequence length="169" mass="18805">MTTTLKNQLNDHFQELLNTSNEEELHVLSSLLKGFNDKKKNKYATYLSALTQIKTRFLENGDYEVLLPIQPLINNPLKMVHGGITATLLDTAMGSLINRVLPEEKAAVTAEMNVHYIKPGIGETLRCIAHLSHRGNSLCVAEAKVYDDNQKLIAMATGTFAIINRPQSQ</sequence>
<proteinExistence type="inferred from homology"/>
<comment type="similarity">
    <text evidence="1">Belongs to the thioesterase PaaI family.</text>
</comment>
<dbReference type="RefSeq" id="WP_368503963.1">
    <property type="nucleotide sequence ID" value="NZ_CP162551.1"/>
</dbReference>
<name>A0AB39BSX9_9BACI</name>
<dbReference type="Pfam" id="PF03061">
    <property type="entry name" value="4HBT"/>
    <property type="match status" value="1"/>
</dbReference>
<keyword evidence="2 4" id="KW-0378">Hydrolase</keyword>
<accession>A0AB39BSX9</accession>
<dbReference type="InterPro" id="IPR039298">
    <property type="entry name" value="ACOT13"/>
</dbReference>
<dbReference type="InterPro" id="IPR006683">
    <property type="entry name" value="Thioestr_dom"/>
</dbReference>
<dbReference type="InterPro" id="IPR003736">
    <property type="entry name" value="PAAI_dom"/>
</dbReference>
<dbReference type="GO" id="GO:0047617">
    <property type="term" value="F:fatty acyl-CoA hydrolase activity"/>
    <property type="evidence" value="ECO:0007669"/>
    <property type="project" value="InterPro"/>
</dbReference>
<dbReference type="EMBL" id="CP162551">
    <property type="protein sequence ID" value="XDI36530.1"/>
    <property type="molecule type" value="Genomic_DNA"/>
</dbReference>
<evidence type="ECO:0000256" key="2">
    <source>
        <dbReference type="ARBA" id="ARBA00022801"/>
    </source>
</evidence>
<dbReference type="EC" id="3.1.2.-" evidence="4"/>
<dbReference type="AlphaFoldDB" id="A0AB39BSX9"/>
<protein>
    <submittedName>
        <fullName evidence="4">PaaI family thioesterase</fullName>
        <ecNumber evidence="4">3.1.2.-</ecNumber>
    </submittedName>
</protein>
<gene>
    <name evidence="4" type="ORF">AB3N04_17900</name>
</gene>
<evidence type="ECO:0000313" key="4">
    <source>
        <dbReference type="EMBL" id="XDI36530.1"/>
    </source>
</evidence>
<evidence type="ECO:0000259" key="3">
    <source>
        <dbReference type="Pfam" id="PF03061"/>
    </source>
</evidence>